<dbReference type="HOGENOM" id="CLU_3276551_0_0_6"/>
<comment type="caution">
    <text evidence="2">The sequence shown here is derived from an EMBL/GenBank/DDBJ whole genome shotgun (WGS) entry which is preliminary data.</text>
</comment>
<evidence type="ECO:0000313" key="2">
    <source>
        <dbReference type="EMBL" id="EFE95259.1"/>
    </source>
</evidence>
<keyword evidence="3" id="KW-1185">Reference proteome</keyword>
<gene>
    <name evidence="2" type="ORF">HMPREF0758_2950</name>
</gene>
<sequence length="41" mass="4535">MRGSPPVLPPLLPTATRSTPPNRDDEESLSFMLTLINKIKT</sequence>
<dbReference type="EMBL" id="ADBY01000048">
    <property type="protein sequence ID" value="EFE95259.1"/>
    <property type="molecule type" value="Genomic_DNA"/>
</dbReference>
<feature type="compositionally biased region" description="Pro residues" evidence="1">
    <location>
        <begin position="1"/>
        <end position="12"/>
    </location>
</feature>
<proteinExistence type="predicted"/>
<accession>D4E450</accession>
<organism evidence="2 3">
    <name type="scientific">Serratia odorifera DSM 4582</name>
    <dbReference type="NCBI Taxonomy" id="667129"/>
    <lineage>
        <taxon>Bacteria</taxon>
        <taxon>Pseudomonadati</taxon>
        <taxon>Pseudomonadota</taxon>
        <taxon>Gammaproteobacteria</taxon>
        <taxon>Enterobacterales</taxon>
        <taxon>Yersiniaceae</taxon>
        <taxon>Serratia</taxon>
    </lineage>
</organism>
<dbReference type="STRING" id="667129.HMPREF0758_2950"/>
<dbReference type="Proteomes" id="UP000005723">
    <property type="component" value="Unassembled WGS sequence"/>
</dbReference>
<evidence type="ECO:0000313" key="3">
    <source>
        <dbReference type="Proteomes" id="UP000005723"/>
    </source>
</evidence>
<evidence type="ECO:0000256" key="1">
    <source>
        <dbReference type="SAM" id="MobiDB-lite"/>
    </source>
</evidence>
<feature type="region of interest" description="Disordered" evidence="1">
    <location>
        <begin position="1"/>
        <end position="26"/>
    </location>
</feature>
<reference evidence="2 3" key="1">
    <citation type="submission" date="2010-01" db="EMBL/GenBank/DDBJ databases">
        <authorList>
            <person name="Muzny D."/>
            <person name="Qin X."/>
            <person name="Deng J."/>
            <person name="Jiang H."/>
            <person name="Liu Y."/>
            <person name="Qu J."/>
            <person name="Song X.-Z."/>
            <person name="Zhang L."/>
            <person name="Thornton R."/>
            <person name="Coyle M."/>
            <person name="Francisco L."/>
            <person name="Jackson L."/>
            <person name="Javaid M."/>
            <person name="Korchina V."/>
            <person name="Kovar C."/>
            <person name="Mata R."/>
            <person name="Mathew T."/>
            <person name="Ngo R."/>
            <person name="Nguyen L."/>
            <person name="Nguyen N."/>
            <person name="Okwuonu G."/>
            <person name="Ongeri F."/>
            <person name="Pham C."/>
            <person name="Simmons D."/>
            <person name="Wilczek-Boney K."/>
            <person name="Hale W."/>
            <person name="Jakkamsetti A."/>
            <person name="Pham P."/>
            <person name="Ruth R."/>
            <person name="San Lucas F."/>
            <person name="Warren J."/>
            <person name="Zhang J."/>
            <person name="Zhao Z."/>
            <person name="Zhou C."/>
            <person name="Zhu D."/>
            <person name="Lee S."/>
            <person name="Bess C."/>
            <person name="Blankenburg K."/>
            <person name="Forbes L."/>
            <person name="Fu Q."/>
            <person name="Gubbala S."/>
            <person name="Hirani K."/>
            <person name="Jayaseelan J.C."/>
            <person name="Lara F."/>
            <person name="Munidasa M."/>
            <person name="Palculict T."/>
            <person name="Patil S."/>
            <person name="Pu L.-L."/>
            <person name="Saada N."/>
            <person name="Tang L."/>
            <person name="Weissenberger G."/>
            <person name="Zhu Y."/>
            <person name="Hemphill L."/>
            <person name="Shang Y."/>
            <person name="Youmans B."/>
            <person name="Ayvaz T."/>
            <person name="Ross M."/>
            <person name="Santibanez J."/>
            <person name="Aqrawi P."/>
            <person name="Gross S."/>
            <person name="Joshi V."/>
            <person name="Fowler G."/>
            <person name="Nazareth L."/>
            <person name="Reid J."/>
            <person name="Worley K."/>
            <person name="Petrosino J."/>
            <person name="Highlander S."/>
            <person name="Gibbs R."/>
        </authorList>
    </citation>
    <scope>NUCLEOTIDE SEQUENCE [LARGE SCALE GENOMIC DNA]</scope>
    <source>
        <strain evidence="2 3">DSM 4582</strain>
    </source>
</reference>
<name>D4E450_SEROD</name>
<dbReference type="AlphaFoldDB" id="D4E450"/>
<protein>
    <submittedName>
        <fullName evidence="2">Uncharacterized protein</fullName>
    </submittedName>
</protein>